<accession>A0ACC0G115</accession>
<dbReference type="EMBL" id="CM045769">
    <property type="protein sequence ID" value="KAI7994685.1"/>
    <property type="molecule type" value="Genomic_DNA"/>
</dbReference>
<evidence type="ECO:0000313" key="1">
    <source>
        <dbReference type="EMBL" id="KAI7994685.1"/>
    </source>
</evidence>
<dbReference type="Proteomes" id="UP001060215">
    <property type="component" value="Chromosome 12"/>
</dbReference>
<proteinExistence type="predicted"/>
<comment type="caution">
    <text evidence="1">The sequence shown here is derived from an EMBL/GenBank/DDBJ whole genome shotgun (WGS) entry which is preliminary data.</text>
</comment>
<name>A0ACC0G115_9ERIC</name>
<keyword evidence="2" id="KW-1185">Reference proteome</keyword>
<protein>
    <submittedName>
        <fullName evidence="1">Uncharacterized protein</fullName>
    </submittedName>
</protein>
<organism evidence="1 2">
    <name type="scientific">Camellia lanceoleosa</name>
    <dbReference type="NCBI Taxonomy" id="1840588"/>
    <lineage>
        <taxon>Eukaryota</taxon>
        <taxon>Viridiplantae</taxon>
        <taxon>Streptophyta</taxon>
        <taxon>Embryophyta</taxon>
        <taxon>Tracheophyta</taxon>
        <taxon>Spermatophyta</taxon>
        <taxon>Magnoliopsida</taxon>
        <taxon>eudicotyledons</taxon>
        <taxon>Gunneridae</taxon>
        <taxon>Pentapetalae</taxon>
        <taxon>asterids</taxon>
        <taxon>Ericales</taxon>
        <taxon>Theaceae</taxon>
        <taxon>Camellia</taxon>
    </lineage>
</organism>
<gene>
    <name evidence="1" type="ORF">LOK49_LG11G00303</name>
</gene>
<evidence type="ECO:0000313" key="2">
    <source>
        <dbReference type="Proteomes" id="UP001060215"/>
    </source>
</evidence>
<sequence>MACPHPEQGKLQHRLRARVTDRTGQRNDYQRI</sequence>
<reference evidence="1 2" key="1">
    <citation type="journal article" date="2022" name="Plant J.">
        <title>Chromosome-level genome of Camellia lanceoleosa provides a valuable resource for understanding genome evolution and self-incompatibility.</title>
        <authorList>
            <person name="Gong W."/>
            <person name="Xiao S."/>
            <person name="Wang L."/>
            <person name="Liao Z."/>
            <person name="Chang Y."/>
            <person name="Mo W."/>
            <person name="Hu G."/>
            <person name="Li W."/>
            <person name="Zhao G."/>
            <person name="Zhu H."/>
            <person name="Hu X."/>
            <person name="Ji K."/>
            <person name="Xiang X."/>
            <person name="Song Q."/>
            <person name="Yuan D."/>
            <person name="Jin S."/>
            <person name="Zhang L."/>
        </authorList>
    </citation>
    <scope>NUCLEOTIDE SEQUENCE [LARGE SCALE GENOMIC DNA]</scope>
    <source>
        <strain evidence="1">SQ_2022a</strain>
    </source>
</reference>